<keyword evidence="1" id="KW-1133">Transmembrane helix</keyword>
<keyword evidence="1" id="KW-0472">Membrane</keyword>
<proteinExistence type="predicted"/>
<dbReference type="Proteomes" id="UP000010138">
    <property type="component" value="Unassembled WGS sequence"/>
</dbReference>
<accession>F5VYV0</accession>
<keyword evidence="1" id="KW-0812">Transmembrane</keyword>
<evidence type="ECO:0000313" key="2">
    <source>
        <dbReference type="EMBL" id="EGL87528.1"/>
    </source>
</evidence>
<dbReference type="AlphaFoldDB" id="F5VYV0"/>
<dbReference type="RefSeq" id="WP_006150045.1">
    <property type="nucleotide sequence ID" value="NZ_AFNN01000009.1"/>
</dbReference>
<evidence type="ECO:0000256" key="1">
    <source>
        <dbReference type="SAM" id="Phobius"/>
    </source>
</evidence>
<sequence length="70" mass="7807">MANKNTSKTRRRPSKAELERKQAIQRMLISLALAICLIFAALKWGAVGITVYNLIRLLVGSLAYLAIFLC</sequence>
<protein>
    <submittedName>
        <fullName evidence="2">Uncharacterized protein</fullName>
    </submittedName>
</protein>
<dbReference type="EMBL" id="AFNN01000009">
    <property type="protein sequence ID" value="EGL87528.1"/>
    <property type="molecule type" value="Genomic_DNA"/>
</dbReference>
<reference evidence="2 3" key="1">
    <citation type="submission" date="2011-04" db="EMBL/GenBank/DDBJ databases">
        <authorList>
            <person name="Durkin A.S."/>
            <person name="Radune D."/>
            <person name="Hostetler J."/>
            <person name="Torralba M."/>
            <person name="Gillis M."/>
            <person name="Methe B."/>
            <person name="Sutton G."/>
            <person name="Nelson K.E."/>
        </authorList>
    </citation>
    <scope>NUCLEOTIDE SEQUENCE [LARGE SCALE GENOMIC DNA]</scope>
    <source>
        <strain evidence="2 3">SK1076</strain>
    </source>
</reference>
<feature type="transmembrane region" description="Helical" evidence="1">
    <location>
        <begin position="27"/>
        <end position="45"/>
    </location>
</feature>
<organism evidence="2 3">
    <name type="scientific">Streptococcus infantis SK1076</name>
    <dbReference type="NCBI Taxonomy" id="1005705"/>
    <lineage>
        <taxon>Bacteria</taxon>
        <taxon>Bacillati</taxon>
        <taxon>Bacillota</taxon>
        <taxon>Bacilli</taxon>
        <taxon>Lactobacillales</taxon>
        <taxon>Streptococcaceae</taxon>
        <taxon>Streptococcus</taxon>
    </lineage>
</organism>
<gene>
    <name evidence="2" type="ORF">HMPREF9967_0800</name>
</gene>
<dbReference type="eggNOG" id="COG0697">
    <property type="taxonomic scope" value="Bacteria"/>
</dbReference>
<evidence type="ECO:0000313" key="3">
    <source>
        <dbReference type="Proteomes" id="UP000010138"/>
    </source>
</evidence>
<name>F5VYV0_9STRE</name>
<comment type="caution">
    <text evidence="2">The sequence shown here is derived from an EMBL/GenBank/DDBJ whole genome shotgun (WGS) entry which is preliminary data.</text>
</comment>